<keyword evidence="2" id="KW-0813">Transport</keyword>
<accession>K1T3F8</accession>
<keyword evidence="6" id="KW-0998">Cell outer membrane</keyword>
<evidence type="ECO:0000256" key="2">
    <source>
        <dbReference type="ARBA" id="ARBA00022448"/>
    </source>
</evidence>
<dbReference type="InterPro" id="IPR039426">
    <property type="entry name" value="TonB-dep_rcpt-like"/>
</dbReference>
<evidence type="ECO:0000256" key="5">
    <source>
        <dbReference type="ARBA" id="ARBA00023136"/>
    </source>
</evidence>
<dbReference type="Pfam" id="PF00593">
    <property type="entry name" value="TonB_dep_Rec_b-barrel"/>
    <property type="match status" value="1"/>
</dbReference>
<evidence type="ECO:0000256" key="3">
    <source>
        <dbReference type="ARBA" id="ARBA00022692"/>
    </source>
</evidence>
<dbReference type="GO" id="GO:0009279">
    <property type="term" value="C:cell outer membrane"/>
    <property type="evidence" value="ECO:0007669"/>
    <property type="project" value="UniProtKB-SubCell"/>
</dbReference>
<dbReference type="PROSITE" id="PS52016">
    <property type="entry name" value="TONB_DEPENDENT_REC_3"/>
    <property type="match status" value="1"/>
</dbReference>
<proteinExistence type="predicted"/>
<evidence type="ECO:0000259" key="7">
    <source>
        <dbReference type="Pfam" id="PF00593"/>
    </source>
</evidence>
<dbReference type="Gene3D" id="2.40.170.20">
    <property type="entry name" value="TonB-dependent receptor, beta-barrel domain"/>
    <property type="match status" value="1"/>
</dbReference>
<dbReference type="InterPro" id="IPR000531">
    <property type="entry name" value="Beta-barrel_TonB"/>
</dbReference>
<sequence length="192" mass="21279">GDGKLTLGSKPSGLANPDLKWETSEQVDLGLDARFLNDRLTLGLDWYRKTTKDLLIEIAPIPEIGVNKRVVNTGKVLNSGLDFELGWRDHIKDFKYSVTVNGSTLKNEVKEVSNLVSRLTEVGIDGFNNQLKPTFEAGHQVWYFRGYKYAGVAEDGSALYYNKNGETTSAPTDEDKQDLGSGIPKFTYGITL</sequence>
<organism evidence="8">
    <name type="scientific">human gut metagenome</name>
    <dbReference type="NCBI Taxonomy" id="408170"/>
    <lineage>
        <taxon>unclassified sequences</taxon>
        <taxon>metagenomes</taxon>
        <taxon>organismal metagenomes</taxon>
    </lineage>
</organism>
<keyword evidence="4" id="KW-0798">TonB box</keyword>
<dbReference type="AlphaFoldDB" id="K1T3F8"/>
<protein>
    <recommendedName>
        <fullName evidence="7">TonB-dependent receptor-like beta-barrel domain-containing protein</fullName>
    </recommendedName>
</protein>
<dbReference type="InterPro" id="IPR036942">
    <property type="entry name" value="Beta-barrel_TonB_sf"/>
</dbReference>
<reference evidence="8" key="1">
    <citation type="journal article" date="2013" name="Environ. Microbiol.">
        <title>Microbiota from the distal guts of lean and obese adolescents exhibit partial functional redundancy besides clear differences in community structure.</title>
        <authorList>
            <person name="Ferrer M."/>
            <person name="Ruiz A."/>
            <person name="Lanza F."/>
            <person name="Haange S.B."/>
            <person name="Oberbach A."/>
            <person name="Till H."/>
            <person name="Bargiela R."/>
            <person name="Campoy C."/>
            <person name="Segura M.T."/>
            <person name="Richter M."/>
            <person name="von Bergen M."/>
            <person name="Seifert J."/>
            <person name="Suarez A."/>
        </authorList>
    </citation>
    <scope>NUCLEOTIDE SEQUENCE</scope>
</reference>
<evidence type="ECO:0000256" key="4">
    <source>
        <dbReference type="ARBA" id="ARBA00023077"/>
    </source>
</evidence>
<name>K1T3F8_9ZZZZ</name>
<keyword evidence="5" id="KW-0472">Membrane</keyword>
<feature type="non-terminal residue" evidence="8">
    <location>
        <position position="1"/>
    </location>
</feature>
<feature type="domain" description="TonB-dependent receptor-like beta-barrel" evidence="7">
    <location>
        <begin position="15"/>
        <end position="168"/>
    </location>
</feature>
<comment type="subcellular location">
    <subcellularLocation>
        <location evidence="1">Cell outer membrane</location>
        <topology evidence="1">Multi-pass membrane protein</topology>
    </subcellularLocation>
</comment>
<evidence type="ECO:0000313" key="8">
    <source>
        <dbReference type="EMBL" id="EKC62089.1"/>
    </source>
</evidence>
<evidence type="ECO:0000256" key="1">
    <source>
        <dbReference type="ARBA" id="ARBA00004571"/>
    </source>
</evidence>
<keyword evidence="3" id="KW-0812">Transmembrane</keyword>
<evidence type="ECO:0000256" key="6">
    <source>
        <dbReference type="ARBA" id="ARBA00023237"/>
    </source>
</evidence>
<comment type="caution">
    <text evidence="8">The sequence shown here is derived from an EMBL/GenBank/DDBJ whole genome shotgun (WGS) entry which is preliminary data.</text>
</comment>
<gene>
    <name evidence="8" type="ORF">LEA_12024</name>
</gene>
<dbReference type="SUPFAM" id="SSF56935">
    <property type="entry name" value="Porins"/>
    <property type="match status" value="1"/>
</dbReference>
<dbReference type="EMBL" id="AJWY01008124">
    <property type="protein sequence ID" value="EKC62089.1"/>
    <property type="molecule type" value="Genomic_DNA"/>
</dbReference>
<feature type="non-terminal residue" evidence="8">
    <location>
        <position position="192"/>
    </location>
</feature>